<dbReference type="SUPFAM" id="SSF56935">
    <property type="entry name" value="Porins"/>
    <property type="match status" value="1"/>
</dbReference>
<dbReference type="RefSeq" id="WP_144845867.1">
    <property type="nucleotide sequence ID" value="NZ_VMRJ01000002.1"/>
</dbReference>
<evidence type="ECO:0008006" key="4">
    <source>
        <dbReference type="Google" id="ProtNLM"/>
    </source>
</evidence>
<gene>
    <name evidence="2" type="ORF">FNT36_07035</name>
</gene>
<sequence>MLNKPASRASQLGRYLLAAPFMLALTLGHSAAHAQVAPTPAQVAPTPAPAAPPIPQNVTYYIDGQKADKDALGKIVPDNISSINVLKGTQQQQIFGTSSADGTLVVTTKANVNSPAVLALRKRIEAVAPTVGPTPEQSAAIAAVQAYMTKNYPTAKVQMVGPAKNQPGRYHTIFEQDGKRLQLFFDGQGNPVKE</sequence>
<name>A0A558BXG1_9BACT</name>
<evidence type="ECO:0000313" key="3">
    <source>
        <dbReference type="Proteomes" id="UP000317624"/>
    </source>
</evidence>
<keyword evidence="1" id="KW-0732">Signal</keyword>
<dbReference type="InterPro" id="IPR037066">
    <property type="entry name" value="Plug_dom_sf"/>
</dbReference>
<organism evidence="2 3">
    <name type="scientific">Hymenobacter setariae</name>
    <dbReference type="NCBI Taxonomy" id="2594794"/>
    <lineage>
        <taxon>Bacteria</taxon>
        <taxon>Pseudomonadati</taxon>
        <taxon>Bacteroidota</taxon>
        <taxon>Cytophagia</taxon>
        <taxon>Cytophagales</taxon>
        <taxon>Hymenobacteraceae</taxon>
        <taxon>Hymenobacter</taxon>
    </lineage>
</organism>
<comment type="caution">
    <text evidence="2">The sequence shown here is derived from an EMBL/GenBank/DDBJ whole genome shotgun (WGS) entry which is preliminary data.</text>
</comment>
<feature type="chain" id="PRO_5021888409" description="Beta-lactamase-inhibitor-like PepSY-like domain-containing protein" evidence="1">
    <location>
        <begin position="35"/>
        <end position="194"/>
    </location>
</feature>
<proteinExistence type="predicted"/>
<accession>A0A558BXG1</accession>
<dbReference type="Proteomes" id="UP000317624">
    <property type="component" value="Unassembled WGS sequence"/>
</dbReference>
<dbReference type="AlphaFoldDB" id="A0A558BXG1"/>
<reference evidence="2 3" key="1">
    <citation type="submission" date="2019-07" db="EMBL/GenBank/DDBJ databases">
        <title>Hymenobacter sp. straun FUR1 Genome sequencing and assembly.</title>
        <authorList>
            <person name="Chhetri G."/>
        </authorList>
    </citation>
    <scope>NUCLEOTIDE SEQUENCE [LARGE SCALE GENOMIC DNA]</scope>
    <source>
        <strain evidence="2 3">Fur1</strain>
    </source>
</reference>
<dbReference type="EMBL" id="VMRJ01000002">
    <property type="protein sequence ID" value="TVT41209.1"/>
    <property type="molecule type" value="Genomic_DNA"/>
</dbReference>
<feature type="signal peptide" evidence="1">
    <location>
        <begin position="1"/>
        <end position="34"/>
    </location>
</feature>
<dbReference type="OrthoDB" id="884198at2"/>
<protein>
    <recommendedName>
        <fullName evidence="4">Beta-lactamase-inhibitor-like PepSY-like domain-containing protein</fullName>
    </recommendedName>
</protein>
<evidence type="ECO:0000256" key="1">
    <source>
        <dbReference type="SAM" id="SignalP"/>
    </source>
</evidence>
<evidence type="ECO:0000313" key="2">
    <source>
        <dbReference type="EMBL" id="TVT41209.1"/>
    </source>
</evidence>
<keyword evidence="3" id="KW-1185">Reference proteome</keyword>
<dbReference type="Gene3D" id="2.170.130.10">
    <property type="entry name" value="TonB-dependent receptor, plug domain"/>
    <property type="match status" value="1"/>
</dbReference>